<dbReference type="Pfam" id="PF04116">
    <property type="entry name" value="FA_hydroxylase"/>
    <property type="match status" value="1"/>
</dbReference>
<feature type="transmembrane region" description="Helical" evidence="5">
    <location>
        <begin position="65"/>
        <end position="86"/>
    </location>
</feature>
<feature type="transmembrane region" description="Helical" evidence="5">
    <location>
        <begin position="24"/>
        <end position="44"/>
    </location>
</feature>
<dbReference type="GO" id="GO:0016020">
    <property type="term" value="C:membrane"/>
    <property type="evidence" value="ECO:0007669"/>
    <property type="project" value="UniProtKB-SubCell"/>
</dbReference>
<organism evidence="7 8">
    <name type="scientific">Tsuneonella dongtanensis</name>
    <dbReference type="NCBI Taxonomy" id="692370"/>
    <lineage>
        <taxon>Bacteria</taxon>
        <taxon>Pseudomonadati</taxon>
        <taxon>Pseudomonadota</taxon>
        <taxon>Alphaproteobacteria</taxon>
        <taxon>Sphingomonadales</taxon>
        <taxon>Erythrobacteraceae</taxon>
        <taxon>Tsuneonella</taxon>
    </lineage>
</organism>
<feature type="transmembrane region" description="Helical" evidence="5">
    <location>
        <begin position="98"/>
        <end position="120"/>
    </location>
</feature>
<accession>A0A1B2AH22</accession>
<gene>
    <name evidence="7" type="ORF">A6F68_02928</name>
</gene>
<dbReference type="AlphaFoldDB" id="A0A1B2AH22"/>
<dbReference type="PANTHER" id="PTHR11863">
    <property type="entry name" value="STEROL DESATURASE"/>
    <property type="match status" value="1"/>
</dbReference>
<evidence type="ECO:0000313" key="7">
    <source>
        <dbReference type="EMBL" id="ANY21408.1"/>
    </source>
</evidence>
<dbReference type="PATRIC" id="fig|692370.5.peg.2929"/>
<evidence type="ECO:0000256" key="2">
    <source>
        <dbReference type="ARBA" id="ARBA00022692"/>
    </source>
</evidence>
<evidence type="ECO:0000256" key="4">
    <source>
        <dbReference type="ARBA" id="ARBA00023136"/>
    </source>
</evidence>
<proteinExistence type="predicted"/>
<dbReference type="InterPro" id="IPR006694">
    <property type="entry name" value="Fatty_acid_hydroxylase"/>
</dbReference>
<dbReference type="STRING" id="692370.A6F68_02928"/>
<dbReference type="Proteomes" id="UP000092932">
    <property type="component" value="Chromosome"/>
</dbReference>
<dbReference type="EMBL" id="CP016591">
    <property type="protein sequence ID" value="ANY21408.1"/>
    <property type="molecule type" value="Genomic_DNA"/>
</dbReference>
<evidence type="ECO:0000259" key="6">
    <source>
        <dbReference type="Pfam" id="PF04116"/>
    </source>
</evidence>
<dbReference type="KEGG" id="ado:A6F68_02928"/>
<dbReference type="GO" id="GO:0005506">
    <property type="term" value="F:iron ion binding"/>
    <property type="evidence" value="ECO:0007669"/>
    <property type="project" value="InterPro"/>
</dbReference>
<evidence type="ECO:0000256" key="1">
    <source>
        <dbReference type="ARBA" id="ARBA00004370"/>
    </source>
</evidence>
<reference evidence="7 8" key="1">
    <citation type="submission" date="2016-07" db="EMBL/GenBank/DDBJ databases">
        <title>Complete genome sequence of Altererythrobacter dongtanensis KCTC 22672, a type strain with esterase isolated from tidal flat.</title>
        <authorList>
            <person name="Cheng H."/>
            <person name="Wu Y.-H."/>
            <person name="Zhou P."/>
            <person name="Huo Y.-Y."/>
            <person name="Wang C.-S."/>
            <person name="Xu X.-W."/>
        </authorList>
    </citation>
    <scope>NUCLEOTIDE SEQUENCE [LARGE SCALE GENOMIC DNA]</scope>
    <source>
        <strain evidence="7 8">KCTC 22672</strain>
    </source>
</reference>
<feature type="domain" description="Fatty acid hydroxylase" evidence="6">
    <location>
        <begin position="108"/>
        <end position="243"/>
    </location>
</feature>
<dbReference type="RefSeq" id="WP_067681669.1">
    <property type="nucleotide sequence ID" value="NZ_CP016591.1"/>
</dbReference>
<dbReference type="InterPro" id="IPR050307">
    <property type="entry name" value="Sterol_Desaturase_Related"/>
</dbReference>
<keyword evidence="8" id="KW-1185">Reference proteome</keyword>
<protein>
    <submittedName>
        <fullName evidence="7">Fatty acid hydroxylase superfamily protein</fullName>
    </submittedName>
</protein>
<keyword evidence="3 5" id="KW-1133">Transmembrane helix</keyword>
<keyword evidence="4 5" id="KW-0472">Membrane</keyword>
<dbReference type="GO" id="GO:0016491">
    <property type="term" value="F:oxidoreductase activity"/>
    <property type="evidence" value="ECO:0007669"/>
    <property type="project" value="InterPro"/>
</dbReference>
<evidence type="ECO:0000256" key="5">
    <source>
        <dbReference type="SAM" id="Phobius"/>
    </source>
</evidence>
<evidence type="ECO:0000313" key="8">
    <source>
        <dbReference type="Proteomes" id="UP000092932"/>
    </source>
</evidence>
<dbReference type="GO" id="GO:0008610">
    <property type="term" value="P:lipid biosynthetic process"/>
    <property type="evidence" value="ECO:0007669"/>
    <property type="project" value="InterPro"/>
</dbReference>
<feature type="transmembrane region" description="Helical" evidence="5">
    <location>
        <begin position="147"/>
        <end position="171"/>
    </location>
</feature>
<sequence length="276" mass="31776">MLDTGFVPLDVLSERGLEFFTFDFVRYLIAAGSVSVVIWVIARSRFAGRRIQTRHARWSDRRREVLQSIQAVAVYAVVGSFVFWGVQEGVLQRLDVSYSWPAYLGLAAAMIVAHDAYFYWVHRAMHHRLLFRWFHLPHHRSITPTPWAAYSFAIPEALVMALFAPLWLFFVPTPGEVVLAWLMFQIFRNAMGHAGFELHPRWWLSTPLTRWINTTTHHDLHHSGGFNKNYGLYFTWWDKLMGTEHPRYAETFAKVTGRGAPSGNTATESTVAMAAF</sequence>
<comment type="subcellular location">
    <subcellularLocation>
        <location evidence="1">Membrane</location>
    </subcellularLocation>
</comment>
<evidence type="ECO:0000256" key="3">
    <source>
        <dbReference type="ARBA" id="ARBA00022989"/>
    </source>
</evidence>
<name>A0A1B2AH22_9SPHN</name>
<dbReference type="OrthoDB" id="9770329at2"/>
<keyword evidence="2 5" id="KW-0812">Transmembrane</keyword>